<keyword evidence="5" id="KW-0119">Carbohydrate metabolism</keyword>
<organism evidence="6 7">
    <name type="scientific">Coriobacterium glomerans (strain ATCC 49209 / DSM 20642 / JCM 10262 / PW2)</name>
    <dbReference type="NCBI Taxonomy" id="700015"/>
    <lineage>
        <taxon>Bacteria</taxon>
        <taxon>Bacillati</taxon>
        <taxon>Actinomycetota</taxon>
        <taxon>Coriobacteriia</taxon>
        <taxon>Coriobacteriales</taxon>
        <taxon>Coriobacteriaceae</taxon>
        <taxon>Coriobacterium</taxon>
    </lineage>
</organism>
<dbReference type="HOGENOM" id="CLU_2681451_0_0_11"/>
<evidence type="ECO:0000256" key="4">
    <source>
        <dbReference type="ARBA" id="ARBA00022842"/>
    </source>
</evidence>
<evidence type="ECO:0000256" key="2">
    <source>
        <dbReference type="ARBA" id="ARBA00022723"/>
    </source>
</evidence>
<comment type="cofactor">
    <cofactor evidence="1">
        <name>Mg(2+)</name>
        <dbReference type="ChEBI" id="CHEBI:18420"/>
    </cofactor>
</comment>
<evidence type="ECO:0000313" key="7">
    <source>
        <dbReference type="Proteomes" id="UP000006851"/>
    </source>
</evidence>
<accession>F2N8A4</accession>
<dbReference type="STRING" id="700015.Corgl_1181"/>
<proteinExistence type="predicted"/>
<dbReference type="Proteomes" id="UP000006851">
    <property type="component" value="Chromosome"/>
</dbReference>
<keyword evidence="2" id="KW-0479">Metal-binding</keyword>
<gene>
    <name evidence="6" type="ordered locus">Corgl_1181</name>
</gene>
<reference evidence="7" key="1">
    <citation type="journal article" date="2013" name="Stand. Genomic Sci.">
        <title>Complete genome sequence of Coriobacterium glomerans type strain (PW2(T)) from the midgut of Pyrrhocoris apterus L. (red soldier bug).</title>
        <authorList>
            <person name="Stackebrandt E."/>
            <person name="Zeytun A."/>
            <person name="Lapidus A."/>
            <person name="Nolan M."/>
            <person name="Lucas S."/>
            <person name="Hammon N."/>
            <person name="Deshpande S."/>
            <person name="Cheng J.F."/>
            <person name="Tapia R."/>
            <person name="Goodwin L.A."/>
            <person name="Pitluck S."/>
            <person name="Liolios K."/>
            <person name="Pagani I."/>
            <person name="Ivanova N."/>
            <person name="Mavromatis K."/>
            <person name="Mikhailova N."/>
            <person name="Huntemann M."/>
            <person name="Pati A."/>
            <person name="Chen A."/>
            <person name="Palaniappan K."/>
            <person name="Chang Y.J."/>
            <person name="Land M."/>
            <person name="Hauser L."/>
            <person name="Rohde M."/>
            <person name="Pukall R."/>
            <person name="Goker M."/>
            <person name="Detter J.C."/>
            <person name="Woyke T."/>
            <person name="Bristow J."/>
            <person name="Eisen J.A."/>
            <person name="Markowitz V."/>
            <person name="Hugenholtz P."/>
            <person name="Kyrpides N.C."/>
            <person name="Klenk H.P."/>
        </authorList>
    </citation>
    <scope>NUCLEOTIDE SEQUENCE</scope>
    <source>
        <strain evidence="7">ATCC 49209 / DSM 20642 / JCM 10262 / PW2</strain>
    </source>
</reference>
<evidence type="ECO:0000313" key="6">
    <source>
        <dbReference type="EMBL" id="AEB07287.1"/>
    </source>
</evidence>
<sequence>MPLLIINADDFGYSAGINHGILDAFTEGILTSATLMANMPGFDMAADMARANPDLKARVRAICCLRGQAMRTQM</sequence>
<dbReference type="AlphaFoldDB" id="F2N8A4"/>
<evidence type="ECO:0000256" key="3">
    <source>
        <dbReference type="ARBA" id="ARBA00022801"/>
    </source>
</evidence>
<dbReference type="RefSeq" id="WP_013709030.1">
    <property type="nucleotide sequence ID" value="NC_015389.1"/>
</dbReference>
<keyword evidence="3" id="KW-0378">Hydrolase</keyword>
<dbReference type="GO" id="GO:0019213">
    <property type="term" value="F:deacetylase activity"/>
    <property type="evidence" value="ECO:0007669"/>
    <property type="project" value="TreeGrafter"/>
</dbReference>
<dbReference type="SUPFAM" id="SSF88713">
    <property type="entry name" value="Glycoside hydrolase/deacetylase"/>
    <property type="match status" value="1"/>
</dbReference>
<protein>
    <submittedName>
        <fullName evidence="6">YdjC family protein</fullName>
    </submittedName>
</protein>
<dbReference type="GO" id="GO:0016787">
    <property type="term" value="F:hydrolase activity"/>
    <property type="evidence" value="ECO:0007669"/>
    <property type="project" value="UniProtKB-KW"/>
</dbReference>
<evidence type="ECO:0000256" key="1">
    <source>
        <dbReference type="ARBA" id="ARBA00001946"/>
    </source>
</evidence>
<dbReference type="OrthoDB" id="9774177at2"/>
<dbReference type="eggNOG" id="COG3394">
    <property type="taxonomic scope" value="Bacteria"/>
</dbReference>
<keyword evidence="4" id="KW-0460">Magnesium</keyword>
<name>F2N8A4_CORGP</name>
<dbReference type="PANTHER" id="PTHR31609:SF1">
    <property type="entry name" value="CARBOHYDRATE DEACETYLASE"/>
    <property type="match status" value="1"/>
</dbReference>
<dbReference type="GO" id="GO:0005975">
    <property type="term" value="P:carbohydrate metabolic process"/>
    <property type="evidence" value="ECO:0007669"/>
    <property type="project" value="InterPro"/>
</dbReference>
<dbReference type="KEGG" id="cgo:Corgl_1181"/>
<dbReference type="Pfam" id="PF04794">
    <property type="entry name" value="YdjC"/>
    <property type="match status" value="1"/>
</dbReference>
<evidence type="ECO:0000256" key="5">
    <source>
        <dbReference type="ARBA" id="ARBA00023277"/>
    </source>
</evidence>
<dbReference type="InterPro" id="IPR011330">
    <property type="entry name" value="Glyco_hydro/deAcase_b/a-brl"/>
</dbReference>
<dbReference type="GO" id="GO:0046872">
    <property type="term" value="F:metal ion binding"/>
    <property type="evidence" value="ECO:0007669"/>
    <property type="project" value="UniProtKB-KW"/>
</dbReference>
<dbReference type="InterPro" id="IPR006879">
    <property type="entry name" value="YdjC-like"/>
</dbReference>
<dbReference type="Gene3D" id="3.20.20.370">
    <property type="entry name" value="Glycoside hydrolase/deacetylase"/>
    <property type="match status" value="1"/>
</dbReference>
<dbReference type="EMBL" id="CP002628">
    <property type="protein sequence ID" value="AEB07287.1"/>
    <property type="molecule type" value="Genomic_DNA"/>
</dbReference>
<keyword evidence="7" id="KW-1185">Reference proteome</keyword>
<dbReference type="PANTHER" id="PTHR31609">
    <property type="entry name" value="YDJC DEACETYLASE FAMILY MEMBER"/>
    <property type="match status" value="1"/>
</dbReference>